<accession>A0A101JH71</accession>
<organism evidence="3 4">
    <name type="scientific">Actinoplanes awajinensis subsp. mycoplanecinus</name>
    <dbReference type="NCBI Taxonomy" id="135947"/>
    <lineage>
        <taxon>Bacteria</taxon>
        <taxon>Bacillati</taxon>
        <taxon>Actinomycetota</taxon>
        <taxon>Actinomycetes</taxon>
        <taxon>Micromonosporales</taxon>
        <taxon>Micromonosporaceae</taxon>
        <taxon>Actinoplanes</taxon>
    </lineage>
</organism>
<dbReference type="RefSeq" id="WP_067701653.1">
    <property type="nucleotide sequence ID" value="NZ_LLZH01000305.1"/>
</dbReference>
<dbReference type="PANTHER" id="PTHR43008">
    <property type="entry name" value="BENZIL REDUCTASE"/>
    <property type="match status" value="1"/>
</dbReference>
<dbReference type="GO" id="GO:0050664">
    <property type="term" value="F:oxidoreductase activity, acting on NAD(P)H, oxygen as acceptor"/>
    <property type="evidence" value="ECO:0007669"/>
    <property type="project" value="TreeGrafter"/>
</dbReference>
<dbReference type="InterPro" id="IPR002347">
    <property type="entry name" value="SDR_fam"/>
</dbReference>
<dbReference type="InterPro" id="IPR036291">
    <property type="entry name" value="NAD(P)-bd_dom_sf"/>
</dbReference>
<keyword evidence="4" id="KW-1185">Reference proteome</keyword>
<sequence length="220" mass="22890">MKVAGKTLVVTGAGSGIGRAVTLEAVRRGARVAAVDLNPATLAETAHQVVAPQMLSAHALDLTDRAAVEALPGAVVERWAAVDGVIHCAGTFGHEAALQLATTFHPMLRHRSEAHLVEISRTGSAAPGAAKADAKQLTESLRTEFAGTSIRVTVVFAGDLTGSSADPAEQAYRAAQDILDGMERNAARVLIGSSVRLMNPLHPRRIAAKLRELTGQTAPS</sequence>
<evidence type="ECO:0000313" key="3">
    <source>
        <dbReference type="EMBL" id="KUL26699.1"/>
    </source>
</evidence>
<protein>
    <recommendedName>
        <fullName evidence="5">Short-chain dehydrogenase</fullName>
    </recommendedName>
</protein>
<comment type="similarity">
    <text evidence="1">Belongs to the short-chain dehydrogenases/reductases (SDR) family.</text>
</comment>
<dbReference type="EMBL" id="LLZH01000305">
    <property type="protein sequence ID" value="KUL26699.1"/>
    <property type="molecule type" value="Genomic_DNA"/>
</dbReference>
<gene>
    <name evidence="3" type="ORF">ADL15_37435</name>
</gene>
<dbReference type="AlphaFoldDB" id="A0A101JH71"/>
<comment type="caution">
    <text evidence="3">The sequence shown here is derived from an EMBL/GenBank/DDBJ whole genome shotgun (WGS) entry which is preliminary data.</text>
</comment>
<reference evidence="3 4" key="1">
    <citation type="submission" date="2015-10" db="EMBL/GenBank/DDBJ databases">
        <authorList>
            <person name="Gilbert D.G."/>
        </authorList>
    </citation>
    <scope>NUCLEOTIDE SEQUENCE [LARGE SCALE GENOMIC DNA]</scope>
    <source>
        <strain evidence="3 4">NRRL B-16712</strain>
    </source>
</reference>
<name>A0A101JH71_9ACTN</name>
<dbReference type="Proteomes" id="UP000053244">
    <property type="component" value="Unassembled WGS sequence"/>
</dbReference>
<evidence type="ECO:0008006" key="5">
    <source>
        <dbReference type="Google" id="ProtNLM"/>
    </source>
</evidence>
<evidence type="ECO:0000313" key="4">
    <source>
        <dbReference type="Proteomes" id="UP000053244"/>
    </source>
</evidence>
<dbReference type="SUPFAM" id="SSF51735">
    <property type="entry name" value="NAD(P)-binding Rossmann-fold domains"/>
    <property type="match status" value="1"/>
</dbReference>
<evidence type="ECO:0000256" key="2">
    <source>
        <dbReference type="ARBA" id="ARBA00023002"/>
    </source>
</evidence>
<proteinExistence type="inferred from homology"/>
<dbReference type="PRINTS" id="PR00081">
    <property type="entry name" value="GDHRDH"/>
</dbReference>
<dbReference type="Gene3D" id="3.40.50.720">
    <property type="entry name" value="NAD(P)-binding Rossmann-like Domain"/>
    <property type="match status" value="2"/>
</dbReference>
<dbReference type="PANTHER" id="PTHR43008:SF4">
    <property type="entry name" value="CHAIN DEHYDROGENASE, PUTATIVE (AFU_ORTHOLOGUE AFUA_4G08710)-RELATED"/>
    <property type="match status" value="1"/>
</dbReference>
<evidence type="ECO:0000256" key="1">
    <source>
        <dbReference type="ARBA" id="ARBA00006484"/>
    </source>
</evidence>
<keyword evidence="2" id="KW-0560">Oxidoreductase</keyword>
<dbReference type="CDD" id="cd05233">
    <property type="entry name" value="SDR_c"/>
    <property type="match status" value="1"/>
</dbReference>
<dbReference type="Pfam" id="PF00106">
    <property type="entry name" value="adh_short"/>
    <property type="match status" value="1"/>
</dbReference>